<gene>
    <name evidence="1" type="ORF">EIP91_005030</name>
</gene>
<dbReference type="OrthoDB" id="3185595at2759"/>
<reference evidence="1 2" key="1">
    <citation type="submission" date="2018-11" db="EMBL/GenBank/DDBJ databases">
        <title>Genome assembly of Steccherinum ochraceum LE-BIN_3174, the white-rot fungus of the Steccherinaceae family (The Residual Polyporoid clade, Polyporales, Basidiomycota).</title>
        <authorList>
            <person name="Fedorova T.V."/>
            <person name="Glazunova O.A."/>
            <person name="Landesman E.O."/>
            <person name="Moiseenko K.V."/>
            <person name="Psurtseva N.V."/>
            <person name="Savinova O.S."/>
            <person name="Shakhova N.V."/>
            <person name="Tyazhelova T.V."/>
            <person name="Vasina D.V."/>
        </authorList>
    </citation>
    <scope>NUCLEOTIDE SEQUENCE [LARGE SCALE GENOMIC DNA]</scope>
    <source>
        <strain evidence="1 2">LE-BIN_3174</strain>
    </source>
</reference>
<dbReference type="EMBL" id="RWJN01000028">
    <property type="protein sequence ID" value="TCD70049.1"/>
    <property type="molecule type" value="Genomic_DNA"/>
</dbReference>
<dbReference type="InterPro" id="IPR046670">
    <property type="entry name" value="DUF6540"/>
</dbReference>
<dbReference type="Proteomes" id="UP000292702">
    <property type="component" value="Unassembled WGS sequence"/>
</dbReference>
<name>A0A4R0RW38_9APHY</name>
<proteinExistence type="predicted"/>
<evidence type="ECO:0000313" key="2">
    <source>
        <dbReference type="Proteomes" id="UP000292702"/>
    </source>
</evidence>
<protein>
    <submittedName>
        <fullName evidence="1">Uncharacterized protein</fullName>
    </submittedName>
</protein>
<organism evidence="1 2">
    <name type="scientific">Steccherinum ochraceum</name>
    <dbReference type="NCBI Taxonomy" id="92696"/>
    <lineage>
        <taxon>Eukaryota</taxon>
        <taxon>Fungi</taxon>
        <taxon>Dikarya</taxon>
        <taxon>Basidiomycota</taxon>
        <taxon>Agaricomycotina</taxon>
        <taxon>Agaricomycetes</taxon>
        <taxon>Polyporales</taxon>
        <taxon>Steccherinaceae</taxon>
        <taxon>Steccherinum</taxon>
    </lineage>
</organism>
<sequence>MSPALVKALQPPLGSRQMSTVAYLWLVWYHASSRLSPKHWALAVTYERNDRAYATFYQVLADGTGMGQFMPSVIRRVHLMSTHGDQAYEGKLLLGEIVDNVVGALQMYSESAADMVNSQNRKRGVGDSNCQDWTMMIIRSLEDAQLLPKGTLAKVEKCPRVG</sequence>
<accession>A0A4R0RW38</accession>
<keyword evidence="2" id="KW-1185">Reference proteome</keyword>
<evidence type="ECO:0000313" key="1">
    <source>
        <dbReference type="EMBL" id="TCD70049.1"/>
    </source>
</evidence>
<comment type="caution">
    <text evidence="1">The sequence shown here is derived from an EMBL/GenBank/DDBJ whole genome shotgun (WGS) entry which is preliminary data.</text>
</comment>
<dbReference type="AlphaFoldDB" id="A0A4R0RW38"/>
<dbReference type="Pfam" id="PF20174">
    <property type="entry name" value="DUF6540"/>
    <property type="match status" value="1"/>
</dbReference>